<protein>
    <submittedName>
        <fullName evidence="2">Uncharacterized protein</fullName>
    </submittedName>
</protein>
<feature type="transmembrane region" description="Helical" evidence="1">
    <location>
        <begin position="36"/>
        <end position="56"/>
    </location>
</feature>
<feature type="non-terminal residue" evidence="2">
    <location>
        <position position="1"/>
    </location>
</feature>
<feature type="transmembrane region" description="Helical" evidence="1">
    <location>
        <begin position="92"/>
        <end position="112"/>
    </location>
</feature>
<evidence type="ECO:0000313" key="2">
    <source>
        <dbReference type="EMBL" id="ESW12242.1"/>
    </source>
</evidence>
<dbReference type="Gramene" id="ESW12242">
    <property type="protein sequence ID" value="ESW12242"/>
    <property type="gene ID" value="PHAVU_008G096300g"/>
</dbReference>
<reference evidence="3" key="1">
    <citation type="journal article" date="2014" name="Nat. Genet.">
        <title>A reference genome for common bean and genome-wide analysis of dual domestications.</title>
        <authorList>
            <person name="Schmutz J."/>
            <person name="McClean P.E."/>
            <person name="Mamidi S."/>
            <person name="Wu G.A."/>
            <person name="Cannon S.B."/>
            <person name="Grimwood J."/>
            <person name="Jenkins J."/>
            <person name="Shu S."/>
            <person name="Song Q."/>
            <person name="Chavarro C."/>
            <person name="Torres-Torres M."/>
            <person name="Geffroy V."/>
            <person name="Moghaddam S.M."/>
            <person name="Gao D."/>
            <person name="Abernathy B."/>
            <person name="Barry K."/>
            <person name="Blair M."/>
            <person name="Brick M.A."/>
            <person name="Chovatia M."/>
            <person name="Gepts P."/>
            <person name="Goodstein D.M."/>
            <person name="Gonzales M."/>
            <person name="Hellsten U."/>
            <person name="Hyten D.L."/>
            <person name="Jia G."/>
            <person name="Kelly J.D."/>
            <person name="Kudrna D."/>
            <person name="Lee R."/>
            <person name="Richard M.M."/>
            <person name="Miklas P.N."/>
            <person name="Osorno J.M."/>
            <person name="Rodrigues J."/>
            <person name="Thareau V."/>
            <person name="Urrea C.A."/>
            <person name="Wang M."/>
            <person name="Yu Y."/>
            <person name="Zhang M."/>
            <person name="Wing R.A."/>
            <person name="Cregan P.B."/>
            <person name="Rokhsar D.S."/>
            <person name="Jackson S.A."/>
        </authorList>
    </citation>
    <scope>NUCLEOTIDE SEQUENCE [LARGE SCALE GENOMIC DNA]</scope>
    <source>
        <strain evidence="3">cv. G19833</strain>
    </source>
</reference>
<keyword evidence="1" id="KW-1133">Transmembrane helix</keyword>
<dbReference type="SMR" id="V7B2X5"/>
<keyword evidence="1" id="KW-0472">Membrane</keyword>
<evidence type="ECO:0000313" key="3">
    <source>
        <dbReference type="Proteomes" id="UP000000226"/>
    </source>
</evidence>
<dbReference type="OrthoDB" id="1435705at2759"/>
<gene>
    <name evidence="2" type="ORF">PHAVU_008G096300g</name>
</gene>
<name>V7B2X5_PHAVU</name>
<evidence type="ECO:0000256" key="1">
    <source>
        <dbReference type="SAM" id="Phobius"/>
    </source>
</evidence>
<accession>V7B2X5</accession>
<proteinExistence type="predicted"/>
<keyword evidence="3" id="KW-1185">Reference proteome</keyword>
<dbReference type="OMA" id="ILHTHNN"/>
<sequence>DLFKEVSENLNKFSTLLLALITATTNSVFIKHHKQMTLLVWTIVLYSFLVIAGTILKMHNRNLLPIIICGMFIAGGAASFLVLSFFSLSIAIINLVLWVAILTLVVYMYKYFSKKNISKK</sequence>
<keyword evidence="1" id="KW-0812">Transmembrane</keyword>
<dbReference type="EMBL" id="CM002295">
    <property type="protein sequence ID" value="ESW12242.1"/>
    <property type="molecule type" value="Genomic_DNA"/>
</dbReference>
<dbReference type="AlphaFoldDB" id="V7B2X5"/>
<dbReference type="Proteomes" id="UP000000226">
    <property type="component" value="Chromosome 8"/>
</dbReference>
<organism evidence="2 3">
    <name type="scientific">Phaseolus vulgaris</name>
    <name type="common">Kidney bean</name>
    <name type="synonym">French bean</name>
    <dbReference type="NCBI Taxonomy" id="3885"/>
    <lineage>
        <taxon>Eukaryota</taxon>
        <taxon>Viridiplantae</taxon>
        <taxon>Streptophyta</taxon>
        <taxon>Embryophyta</taxon>
        <taxon>Tracheophyta</taxon>
        <taxon>Spermatophyta</taxon>
        <taxon>Magnoliopsida</taxon>
        <taxon>eudicotyledons</taxon>
        <taxon>Gunneridae</taxon>
        <taxon>Pentapetalae</taxon>
        <taxon>rosids</taxon>
        <taxon>fabids</taxon>
        <taxon>Fabales</taxon>
        <taxon>Fabaceae</taxon>
        <taxon>Papilionoideae</taxon>
        <taxon>50 kb inversion clade</taxon>
        <taxon>NPAAA clade</taxon>
        <taxon>indigoferoid/millettioid clade</taxon>
        <taxon>Phaseoleae</taxon>
        <taxon>Phaseolus</taxon>
    </lineage>
</organism>
<feature type="transmembrane region" description="Helical" evidence="1">
    <location>
        <begin position="63"/>
        <end position="86"/>
    </location>
</feature>
<feature type="transmembrane region" description="Helical" evidence="1">
    <location>
        <begin position="12"/>
        <end position="30"/>
    </location>
</feature>